<reference evidence="1" key="1">
    <citation type="submission" date="2023-06" db="EMBL/GenBank/DDBJ databases">
        <title>Draft genome sequence of Nocardioides sp. SOB77.</title>
        <authorList>
            <person name="Zhang G."/>
        </authorList>
    </citation>
    <scope>NUCLEOTIDE SEQUENCE</scope>
    <source>
        <strain evidence="1">SOB77</strain>
    </source>
</reference>
<dbReference type="Proteomes" id="UP001168620">
    <property type="component" value="Unassembled WGS sequence"/>
</dbReference>
<gene>
    <name evidence="1" type="ORF">QWY28_14145</name>
</gene>
<evidence type="ECO:0008006" key="3">
    <source>
        <dbReference type="Google" id="ProtNLM"/>
    </source>
</evidence>
<proteinExistence type="predicted"/>
<protein>
    <recommendedName>
        <fullName evidence="3">Nuclear transport factor 2 family protein</fullName>
    </recommendedName>
</protein>
<name>A0ABT8FHT4_9ACTN</name>
<evidence type="ECO:0000313" key="1">
    <source>
        <dbReference type="EMBL" id="MDN4174099.1"/>
    </source>
</evidence>
<dbReference type="RefSeq" id="WP_300953198.1">
    <property type="nucleotide sequence ID" value="NZ_JAUHJQ010000005.1"/>
</dbReference>
<accession>A0ABT8FHT4</accession>
<organism evidence="1 2">
    <name type="scientific">Nocardioides oceani</name>
    <dbReference type="NCBI Taxonomy" id="3058369"/>
    <lineage>
        <taxon>Bacteria</taxon>
        <taxon>Bacillati</taxon>
        <taxon>Actinomycetota</taxon>
        <taxon>Actinomycetes</taxon>
        <taxon>Propionibacteriales</taxon>
        <taxon>Nocardioidaceae</taxon>
        <taxon>Nocardioides</taxon>
    </lineage>
</organism>
<evidence type="ECO:0000313" key="2">
    <source>
        <dbReference type="Proteomes" id="UP001168620"/>
    </source>
</evidence>
<comment type="caution">
    <text evidence="1">The sequence shown here is derived from an EMBL/GenBank/DDBJ whole genome shotgun (WGS) entry which is preliminary data.</text>
</comment>
<sequence>MRRPLLLLVSVLATAALVVPGVLLADGPAPPLRPVAAQGPDARAVLAAWDRRRSAAWAAGDRAALGRLYTPGSAAGRHDRAMLGRWAGRGLVVEDLGLALLSVDVLEAATHRLVLRVTDRMTGGRAVGRGLDVRLPEDGPSTRTLTLVRVGEAWLVDEVR</sequence>
<keyword evidence="2" id="KW-1185">Reference proteome</keyword>
<dbReference type="EMBL" id="JAUHJQ010000005">
    <property type="protein sequence ID" value="MDN4174099.1"/>
    <property type="molecule type" value="Genomic_DNA"/>
</dbReference>